<protein>
    <recommendedName>
        <fullName evidence="5">Peptide chain release factor 1</fullName>
    </recommendedName>
</protein>
<evidence type="ECO:0000256" key="3">
    <source>
        <dbReference type="ARBA" id="ARBA00022481"/>
    </source>
</evidence>
<dbReference type="SUPFAM" id="SSF75620">
    <property type="entry name" value="Release factor"/>
    <property type="match status" value="1"/>
</dbReference>
<accession>A0A1F5PXT7</accession>
<keyword evidence="3" id="KW-0488">Methylation</keyword>
<dbReference type="InterPro" id="IPR045853">
    <property type="entry name" value="Pep_chain_release_fac_I_sf"/>
</dbReference>
<organism evidence="9 10">
    <name type="scientific">Candidatus Doudnabacteria bacterium RIFCSPLOWO2_01_FULL_44_21</name>
    <dbReference type="NCBI Taxonomy" id="1817841"/>
    <lineage>
        <taxon>Bacteria</taxon>
        <taxon>Candidatus Doudnaibacteriota</taxon>
    </lineage>
</organism>
<dbReference type="InterPro" id="IPR005139">
    <property type="entry name" value="PCRF"/>
</dbReference>
<feature type="coiled-coil region" evidence="6">
    <location>
        <begin position="41"/>
        <end position="68"/>
    </location>
</feature>
<dbReference type="Gene3D" id="6.10.140.1950">
    <property type="match status" value="1"/>
</dbReference>
<name>A0A1F5PXT7_9BACT</name>
<evidence type="ECO:0000256" key="4">
    <source>
        <dbReference type="ARBA" id="ARBA00022917"/>
    </source>
</evidence>
<evidence type="ECO:0000256" key="6">
    <source>
        <dbReference type="SAM" id="Coils"/>
    </source>
</evidence>
<comment type="function">
    <text evidence="1">Peptide chain release factor 1 directs the termination of translation in response to the peptide chain termination codons UAG and UAA.</text>
</comment>
<keyword evidence="4" id="KW-0648">Protein biosynthesis</keyword>
<evidence type="ECO:0000313" key="10">
    <source>
        <dbReference type="Proteomes" id="UP000177281"/>
    </source>
</evidence>
<feature type="region of interest" description="Disordered" evidence="7">
    <location>
        <begin position="279"/>
        <end position="303"/>
    </location>
</feature>
<dbReference type="STRING" id="1817841.A3B10_04410"/>
<dbReference type="SMART" id="SM00937">
    <property type="entry name" value="PCRF"/>
    <property type="match status" value="1"/>
</dbReference>
<evidence type="ECO:0000256" key="7">
    <source>
        <dbReference type="SAM" id="MobiDB-lite"/>
    </source>
</evidence>
<dbReference type="InterPro" id="IPR000352">
    <property type="entry name" value="Pep_chain_release_fac_I"/>
</dbReference>
<dbReference type="InterPro" id="IPR050057">
    <property type="entry name" value="Prokaryotic/Mito_RF"/>
</dbReference>
<dbReference type="GO" id="GO:0016149">
    <property type="term" value="F:translation release factor activity, codon specific"/>
    <property type="evidence" value="ECO:0007669"/>
    <property type="project" value="InterPro"/>
</dbReference>
<keyword evidence="6" id="KW-0175">Coiled coil</keyword>
<dbReference type="PANTHER" id="PTHR43804:SF7">
    <property type="entry name" value="LD18447P"/>
    <property type="match status" value="1"/>
</dbReference>
<proteinExistence type="inferred from homology"/>
<sequence>MHLKHSIIKKEYAEISEKLSQTTDRDEIKNLGRRQSELLPLVQKIEQLETLNREIEEHQKILGENSELSEIAKTELPDLYAKQQALENEITTAMLSKNPYDEKDIIMEIRAGAGGDESGLFAAELFRMYSKAAEKLNFKTHILSSSRTSIGGFKEIIFEINGRGAYSKFKYESGVHRVQRVPETEKSGRVHTSTVTVAVMPEIEEMDFKIDPKDLKIEATTSSGHGGQSVNTTYSAIRLTHIPTGTQVVIQDERSQSQNKEKAMNIMRARLKALEEERKTKELRDKRRSQIGTGDRSEKIRTYNFPQDRITDHRINQNWSQIQTIMNGDLGQITDAMIAEDQKRQLQKLT</sequence>
<dbReference type="FunFam" id="3.30.70.1660:FF:000002">
    <property type="entry name" value="Peptide chain release factor 1"/>
    <property type="match status" value="1"/>
</dbReference>
<reference evidence="9 10" key="1">
    <citation type="journal article" date="2016" name="Nat. Commun.">
        <title>Thousands of microbial genomes shed light on interconnected biogeochemical processes in an aquifer system.</title>
        <authorList>
            <person name="Anantharaman K."/>
            <person name="Brown C.T."/>
            <person name="Hug L.A."/>
            <person name="Sharon I."/>
            <person name="Castelle C.J."/>
            <person name="Probst A.J."/>
            <person name="Thomas B.C."/>
            <person name="Singh A."/>
            <person name="Wilkins M.J."/>
            <person name="Karaoz U."/>
            <person name="Brodie E.L."/>
            <person name="Williams K.H."/>
            <person name="Hubbard S.S."/>
            <person name="Banfield J.F."/>
        </authorList>
    </citation>
    <scope>NUCLEOTIDE SEQUENCE [LARGE SCALE GENOMIC DNA]</scope>
</reference>
<dbReference type="GO" id="GO:0005737">
    <property type="term" value="C:cytoplasm"/>
    <property type="evidence" value="ECO:0007669"/>
    <property type="project" value="UniProtKB-ARBA"/>
</dbReference>
<feature type="domain" description="Peptide chain release factor" evidence="8">
    <location>
        <begin position="61"/>
        <end position="172"/>
    </location>
</feature>
<dbReference type="InterPro" id="IPR004373">
    <property type="entry name" value="RF-1"/>
</dbReference>
<comment type="caution">
    <text evidence="9">The sequence shown here is derived from an EMBL/GenBank/DDBJ whole genome shotgun (WGS) entry which is preliminary data.</text>
</comment>
<dbReference type="AlphaFoldDB" id="A0A1F5PXT7"/>
<gene>
    <name evidence="9" type="ORF">A3B10_04410</name>
</gene>
<evidence type="ECO:0000256" key="5">
    <source>
        <dbReference type="NCBIfam" id="TIGR00019"/>
    </source>
</evidence>
<dbReference type="Pfam" id="PF00472">
    <property type="entry name" value="RF-1"/>
    <property type="match status" value="1"/>
</dbReference>
<dbReference type="FunFam" id="3.30.160.20:FF:000004">
    <property type="entry name" value="Peptide chain release factor 1"/>
    <property type="match status" value="1"/>
</dbReference>
<dbReference type="Proteomes" id="UP000177281">
    <property type="component" value="Unassembled WGS sequence"/>
</dbReference>
<dbReference type="EMBL" id="MFFB01000010">
    <property type="protein sequence ID" value="OGE94723.1"/>
    <property type="molecule type" value="Genomic_DNA"/>
</dbReference>
<dbReference type="NCBIfam" id="TIGR00019">
    <property type="entry name" value="prfA"/>
    <property type="match status" value="1"/>
</dbReference>
<dbReference type="PANTHER" id="PTHR43804">
    <property type="entry name" value="LD18447P"/>
    <property type="match status" value="1"/>
</dbReference>
<evidence type="ECO:0000313" key="9">
    <source>
        <dbReference type="EMBL" id="OGE94723.1"/>
    </source>
</evidence>
<evidence type="ECO:0000259" key="8">
    <source>
        <dbReference type="SMART" id="SM00937"/>
    </source>
</evidence>
<evidence type="ECO:0000256" key="1">
    <source>
        <dbReference type="ARBA" id="ARBA00002986"/>
    </source>
</evidence>
<evidence type="ECO:0000256" key="2">
    <source>
        <dbReference type="ARBA" id="ARBA00010835"/>
    </source>
</evidence>
<dbReference type="NCBIfam" id="NF001859">
    <property type="entry name" value="PRK00591.1"/>
    <property type="match status" value="1"/>
</dbReference>
<comment type="similarity">
    <text evidence="2">Belongs to the prokaryotic/mitochondrial release factor family.</text>
</comment>
<dbReference type="Gene3D" id="3.30.160.20">
    <property type="match status" value="1"/>
</dbReference>
<dbReference type="Pfam" id="PF03462">
    <property type="entry name" value="PCRF"/>
    <property type="match status" value="1"/>
</dbReference>
<dbReference type="Gene3D" id="3.30.70.1660">
    <property type="match status" value="2"/>
</dbReference>